<dbReference type="RefSeq" id="WP_188662238.1">
    <property type="nucleotide sequence ID" value="NZ_BMKC01000001.1"/>
</dbReference>
<keyword evidence="3" id="KW-1185">Reference proteome</keyword>
<sequence length="130" mass="14120">MNRKPVTPESLIPRGSAQKRPGPREQFGARVTNSVEQTGKAAAQQAKAQAERARLEKANASKPATREQLLGARMYPGESKPEHVAQARRPGAVLWTVTPQAKVEPGWNPPPDTRRPTPAGTTRTEHGRCA</sequence>
<feature type="region of interest" description="Disordered" evidence="1">
    <location>
        <begin position="100"/>
        <end position="130"/>
    </location>
</feature>
<accession>A0ABQ1HHL2</accession>
<reference evidence="3" key="1">
    <citation type="journal article" date="2019" name="Int. J. Syst. Evol. Microbiol.">
        <title>The Global Catalogue of Microorganisms (GCM) 10K type strain sequencing project: providing services to taxonomists for standard genome sequencing and annotation.</title>
        <authorList>
            <consortium name="The Broad Institute Genomics Platform"/>
            <consortium name="The Broad Institute Genome Sequencing Center for Infectious Disease"/>
            <person name="Wu L."/>
            <person name="Ma J."/>
        </authorList>
    </citation>
    <scope>NUCLEOTIDE SEQUENCE [LARGE SCALE GENOMIC DNA]</scope>
    <source>
        <strain evidence="3">CGMCC 1.15905</strain>
    </source>
</reference>
<name>A0ABQ1HHL2_9GAMM</name>
<evidence type="ECO:0000313" key="2">
    <source>
        <dbReference type="EMBL" id="GGA75552.1"/>
    </source>
</evidence>
<gene>
    <name evidence="2" type="ORF">GCM10011521_12140</name>
</gene>
<comment type="caution">
    <text evidence="2">The sequence shown here is derived from an EMBL/GenBank/DDBJ whole genome shotgun (WGS) entry which is preliminary data.</text>
</comment>
<protein>
    <submittedName>
        <fullName evidence="2">Uncharacterized protein</fullName>
    </submittedName>
</protein>
<evidence type="ECO:0000313" key="3">
    <source>
        <dbReference type="Proteomes" id="UP000623419"/>
    </source>
</evidence>
<evidence type="ECO:0000256" key="1">
    <source>
        <dbReference type="SAM" id="MobiDB-lite"/>
    </source>
</evidence>
<feature type="compositionally biased region" description="Basic and acidic residues" evidence="1">
    <location>
        <begin position="49"/>
        <end position="59"/>
    </location>
</feature>
<feature type="region of interest" description="Disordered" evidence="1">
    <location>
        <begin position="1"/>
        <end position="68"/>
    </location>
</feature>
<dbReference type="Proteomes" id="UP000623419">
    <property type="component" value="Unassembled WGS sequence"/>
</dbReference>
<organism evidence="2 3">
    <name type="scientific">Arenimonas soli</name>
    <dbReference type="NCBI Taxonomy" id="2269504"/>
    <lineage>
        <taxon>Bacteria</taxon>
        <taxon>Pseudomonadati</taxon>
        <taxon>Pseudomonadota</taxon>
        <taxon>Gammaproteobacteria</taxon>
        <taxon>Lysobacterales</taxon>
        <taxon>Lysobacteraceae</taxon>
        <taxon>Arenimonas</taxon>
    </lineage>
</organism>
<dbReference type="EMBL" id="BMKC01000001">
    <property type="protein sequence ID" value="GGA75552.1"/>
    <property type="molecule type" value="Genomic_DNA"/>
</dbReference>
<proteinExistence type="predicted"/>